<dbReference type="InterPro" id="IPR051310">
    <property type="entry name" value="MCP_chemotaxis"/>
</dbReference>
<dbReference type="Proteomes" id="UP000594892">
    <property type="component" value="Chromosome 1"/>
</dbReference>
<dbReference type="GO" id="GO:0006935">
    <property type="term" value="P:chemotaxis"/>
    <property type="evidence" value="ECO:0007669"/>
    <property type="project" value="InterPro"/>
</dbReference>
<organism evidence="8 10">
    <name type="scientific">Burkholderia glumae</name>
    <name type="common">Pseudomonas glumae</name>
    <dbReference type="NCBI Taxonomy" id="337"/>
    <lineage>
        <taxon>Bacteria</taxon>
        <taxon>Pseudomonadati</taxon>
        <taxon>Pseudomonadota</taxon>
        <taxon>Betaproteobacteria</taxon>
        <taxon>Burkholderiales</taxon>
        <taxon>Burkholderiaceae</taxon>
        <taxon>Burkholderia</taxon>
    </lineage>
</organism>
<dbReference type="InterPro" id="IPR004090">
    <property type="entry name" value="Chemotax_Me-accpt_rcpt"/>
</dbReference>
<feature type="compositionally biased region" description="Low complexity" evidence="5">
    <location>
        <begin position="533"/>
        <end position="563"/>
    </location>
</feature>
<dbReference type="Proteomes" id="UP001056386">
    <property type="component" value="Chromosome 2"/>
</dbReference>
<evidence type="ECO:0000256" key="5">
    <source>
        <dbReference type="SAM" id="MobiDB-lite"/>
    </source>
</evidence>
<sequence>MQWLSNLKLSQKLVGALVLCALVTAIVGAVGLVKVREVATMQTDMYNLEFVPVRQDGTAAWQAASHFRRLYSYILNPDPAGRADTLRLNRAGEAAILAAFDYERAHASSDAQKQLISDFDTTWPAYMSSVAKVEALADQADQTGALAELKSTTDPLHVKLRTLLIKLSDLRDELARARVADGAALVTSVTWWILGCALVGVAVAIGLGLMVTRTVLQQIGSEPAAVAQVVEQIANGDLSKRIETDNVHRHSILYAVARMQEQLATTIGSVREGAESVSVASKQIASGNIDLSSRTEEQAASLEQTAASMLELTQTVGQNSESARHANTLAVQAASVADTGHHSVESMVRTISEISSNSTKISEITGVIEGIAFQTNILALNAAVEAARAGEQGRGFAVVASEVRSLAQRSASAAKEIKEVISTSVAMIQSGTEQASEVSKTMADVKEAIRRVSNIVGEITAASEQQNQSIHQVSQAVTQMDETTQQNAALVEEAAAAAQSLEAQAAKMKQTVSVFHVGDKRTSVPAPTPAAAPAPARATVPPAARVTKAPPPKRAAALPRPVAIAPSKPVAQAADGDWDTF</sequence>
<evidence type="ECO:0000259" key="7">
    <source>
        <dbReference type="PROSITE" id="PS50111"/>
    </source>
</evidence>
<feature type="transmembrane region" description="Helical" evidence="6">
    <location>
        <begin position="191"/>
        <end position="211"/>
    </location>
</feature>
<protein>
    <submittedName>
        <fullName evidence="8">MCP four helix bundle domain-containing protein</fullName>
    </submittedName>
    <submittedName>
        <fullName evidence="9">Methyl-accepting chemotaxis protein</fullName>
    </submittedName>
</protein>
<keyword evidence="6" id="KW-1133">Transmembrane helix</keyword>
<proteinExistence type="inferred from homology"/>
<dbReference type="InterPro" id="IPR004089">
    <property type="entry name" value="MCPsignal_dom"/>
</dbReference>
<evidence type="ECO:0000313" key="9">
    <source>
        <dbReference type="EMBL" id="USS43309.1"/>
    </source>
</evidence>
<evidence type="ECO:0000256" key="6">
    <source>
        <dbReference type="SAM" id="Phobius"/>
    </source>
</evidence>
<keyword evidence="11" id="KW-1185">Reference proteome</keyword>
<dbReference type="AlphaFoldDB" id="A0AAP9XWX3"/>
<feature type="domain" description="Methyl-accepting transducer" evidence="7">
    <location>
        <begin position="273"/>
        <end position="502"/>
    </location>
</feature>
<dbReference type="PANTHER" id="PTHR43531">
    <property type="entry name" value="PROTEIN ICFG"/>
    <property type="match status" value="1"/>
</dbReference>
<dbReference type="EMBL" id="CP099583">
    <property type="protein sequence ID" value="USS43309.1"/>
    <property type="molecule type" value="Genomic_DNA"/>
</dbReference>
<evidence type="ECO:0000256" key="2">
    <source>
        <dbReference type="ARBA" id="ARBA00022481"/>
    </source>
</evidence>
<dbReference type="SMART" id="SM00283">
    <property type="entry name" value="MA"/>
    <property type="match status" value="1"/>
</dbReference>
<dbReference type="GO" id="GO:0005886">
    <property type="term" value="C:plasma membrane"/>
    <property type="evidence" value="ECO:0007669"/>
    <property type="project" value="TreeGrafter"/>
</dbReference>
<evidence type="ECO:0000313" key="11">
    <source>
        <dbReference type="Proteomes" id="UP001056386"/>
    </source>
</evidence>
<dbReference type="PANTHER" id="PTHR43531:SF14">
    <property type="entry name" value="METHYL-ACCEPTING CHEMOTAXIS PROTEIN I-RELATED"/>
    <property type="match status" value="1"/>
</dbReference>
<dbReference type="GO" id="GO:0007165">
    <property type="term" value="P:signal transduction"/>
    <property type="evidence" value="ECO:0007669"/>
    <property type="project" value="UniProtKB-KW"/>
</dbReference>
<dbReference type="GO" id="GO:0004888">
    <property type="term" value="F:transmembrane signaling receptor activity"/>
    <property type="evidence" value="ECO:0007669"/>
    <property type="project" value="InterPro"/>
</dbReference>
<reference evidence="9" key="2">
    <citation type="submission" date="2022-06" db="EMBL/GenBank/DDBJ databases">
        <title>Draft genome sequence of Burkholderia glumae strain GR20004 isolated from rice panicle showing bacterial panicle blight.</title>
        <authorList>
            <person name="Choi S.Y."/>
            <person name="Lee Y.H."/>
        </authorList>
    </citation>
    <scope>NUCLEOTIDE SEQUENCE</scope>
    <source>
        <strain evidence="9">GR20004</strain>
    </source>
</reference>
<dbReference type="Gene3D" id="1.10.287.950">
    <property type="entry name" value="Methyl-accepting chemotaxis protein"/>
    <property type="match status" value="1"/>
</dbReference>
<keyword evidence="2" id="KW-0488">Methylation</keyword>
<dbReference type="Pfam" id="PF00015">
    <property type="entry name" value="MCPsignal"/>
    <property type="match status" value="1"/>
</dbReference>
<dbReference type="PRINTS" id="PR00260">
    <property type="entry name" value="CHEMTRNSDUCR"/>
</dbReference>
<keyword evidence="6" id="KW-0812">Transmembrane</keyword>
<evidence type="ECO:0000313" key="10">
    <source>
        <dbReference type="Proteomes" id="UP000594892"/>
    </source>
</evidence>
<comment type="similarity">
    <text evidence="3">Belongs to the methyl-accepting chemotaxis (MCP) protein family.</text>
</comment>
<dbReference type="CDD" id="cd11386">
    <property type="entry name" value="MCP_signal"/>
    <property type="match status" value="1"/>
</dbReference>
<dbReference type="InterPro" id="IPR024478">
    <property type="entry name" value="HlyB_4HB_MCP"/>
</dbReference>
<gene>
    <name evidence="8" type="ORF">I6H06_02575</name>
    <name evidence="9" type="ORF">NFI99_02200</name>
</gene>
<dbReference type="EMBL" id="CP065600">
    <property type="protein sequence ID" value="QPQ90657.1"/>
    <property type="molecule type" value="Genomic_DNA"/>
</dbReference>
<evidence type="ECO:0000256" key="4">
    <source>
        <dbReference type="PROSITE-ProRule" id="PRU00284"/>
    </source>
</evidence>
<evidence type="ECO:0000256" key="3">
    <source>
        <dbReference type="ARBA" id="ARBA00029447"/>
    </source>
</evidence>
<accession>A0AAP9XWX3</accession>
<reference evidence="8 10" key="1">
    <citation type="submission" date="2020-12" db="EMBL/GenBank/DDBJ databases">
        <title>FDA dAtabase for Regulatory Grade micrObial Sequences (FDA-ARGOS): Supporting development and validation of Infectious Disease Dx tests.</title>
        <authorList>
            <person name="Minogue T."/>
            <person name="Wolcott M."/>
            <person name="Wasieloski L."/>
            <person name="Aguilar W."/>
            <person name="Moore D."/>
            <person name="Jaissle J."/>
            <person name="Tallon L."/>
            <person name="Sadzewicz L."/>
            <person name="Zhao X."/>
            <person name="Boylan J."/>
            <person name="Ott S."/>
            <person name="Bowen H."/>
            <person name="Vavikolanu K."/>
            <person name="Mehta A."/>
            <person name="Aluvathingal J."/>
            <person name="Nadendla S."/>
            <person name="Yan Y."/>
            <person name="Sichtig H."/>
        </authorList>
    </citation>
    <scope>NUCLEOTIDE SEQUENCE [LARGE SCALE GENOMIC DNA]</scope>
    <source>
        <strain evidence="8 10">FDAARGOS_949</strain>
    </source>
</reference>
<evidence type="ECO:0000313" key="8">
    <source>
        <dbReference type="EMBL" id="QPQ90657.1"/>
    </source>
</evidence>
<dbReference type="PROSITE" id="PS50111">
    <property type="entry name" value="CHEMOTAXIS_TRANSDUC_2"/>
    <property type="match status" value="1"/>
</dbReference>
<feature type="region of interest" description="Disordered" evidence="5">
    <location>
        <begin position="522"/>
        <end position="581"/>
    </location>
</feature>
<keyword evidence="6" id="KW-0472">Membrane</keyword>
<evidence type="ECO:0000256" key="1">
    <source>
        <dbReference type="ARBA" id="ARBA00004370"/>
    </source>
</evidence>
<dbReference type="SUPFAM" id="SSF58104">
    <property type="entry name" value="Methyl-accepting chemotaxis protein (MCP) signaling domain"/>
    <property type="match status" value="1"/>
</dbReference>
<dbReference type="RefSeq" id="WP_012733293.1">
    <property type="nucleotide sequence ID" value="NZ_CP021075.1"/>
</dbReference>
<comment type="subcellular location">
    <subcellularLocation>
        <location evidence="1">Membrane</location>
    </subcellularLocation>
</comment>
<name>A0AAP9XWX3_BURGL</name>
<dbReference type="FunFam" id="1.10.287.950:FF:000001">
    <property type="entry name" value="Methyl-accepting chemotaxis sensory transducer"/>
    <property type="match status" value="1"/>
</dbReference>
<dbReference type="GeneID" id="45695419"/>
<dbReference type="Pfam" id="PF12729">
    <property type="entry name" value="4HB_MCP_1"/>
    <property type="match status" value="1"/>
</dbReference>
<keyword evidence="4" id="KW-0807">Transducer</keyword>